<reference evidence="3 4" key="1">
    <citation type="submission" date="2018-07" db="EMBL/GenBank/DDBJ databases">
        <title>Comparative genomes isolates from brazilian mangrove.</title>
        <authorList>
            <person name="De Araujo J.E."/>
            <person name="Taketani R.G."/>
            <person name="Silva M.C.P."/>
            <person name="Lourenco M.V."/>
            <person name="Oliveira V.M."/>
            <person name="Andreote F.D."/>
        </authorList>
    </citation>
    <scope>NUCLEOTIDE SEQUENCE [LARGE SCALE GENOMIC DNA]</scope>
    <source>
        <strain evidence="3 4">HEX PRIS-MGV</strain>
    </source>
</reference>
<evidence type="ECO:0000259" key="2">
    <source>
        <dbReference type="PROSITE" id="PS50110"/>
    </source>
</evidence>
<dbReference type="InterPro" id="IPR001789">
    <property type="entry name" value="Sig_transdc_resp-reg_receiver"/>
</dbReference>
<feature type="domain" description="Response regulatory" evidence="2">
    <location>
        <begin position="33"/>
        <end position="154"/>
    </location>
</feature>
<dbReference type="PANTHER" id="PTHR44520">
    <property type="entry name" value="RESPONSE REGULATOR RCP1-RELATED"/>
    <property type="match status" value="1"/>
</dbReference>
<dbReference type="PROSITE" id="PS50110">
    <property type="entry name" value="RESPONSE_REGULATORY"/>
    <property type="match status" value="1"/>
</dbReference>
<sequence>MRHHSLGQSSTFLMRRDLLLNFPFRRWGHNMRKILVVDDDEGFQFLCKMVFKRSGEPFQILEAYDGVQALEILQSDDPKPDLILLDINMPRMNGHQFLEEYSKQAVGEVPIVAMLTSSEQQRDRQNALSYSFVQDYLLKPLCIEHIQKLKRLYQHVCNQPVVS</sequence>
<accession>A0A368KWB2</accession>
<dbReference type="Gene3D" id="3.40.50.2300">
    <property type="match status" value="1"/>
</dbReference>
<proteinExistence type="predicted"/>
<dbReference type="SMART" id="SM00448">
    <property type="entry name" value="REC"/>
    <property type="match status" value="1"/>
</dbReference>
<keyword evidence="1" id="KW-0597">Phosphoprotein</keyword>
<name>A0A368KWB2_9BACT</name>
<dbReference type="EMBL" id="QPEX01000010">
    <property type="protein sequence ID" value="RCS54723.1"/>
    <property type="molecule type" value="Genomic_DNA"/>
</dbReference>
<dbReference type="GO" id="GO:0000160">
    <property type="term" value="P:phosphorelay signal transduction system"/>
    <property type="evidence" value="ECO:0007669"/>
    <property type="project" value="InterPro"/>
</dbReference>
<dbReference type="Proteomes" id="UP000253562">
    <property type="component" value="Unassembled WGS sequence"/>
</dbReference>
<gene>
    <name evidence="3" type="ORF">DTL42_06245</name>
</gene>
<feature type="modified residue" description="4-aspartylphosphate" evidence="1">
    <location>
        <position position="86"/>
    </location>
</feature>
<dbReference type="PANTHER" id="PTHR44520:SF2">
    <property type="entry name" value="RESPONSE REGULATOR RCP1"/>
    <property type="match status" value="1"/>
</dbReference>
<dbReference type="Pfam" id="PF00072">
    <property type="entry name" value="Response_reg"/>
    <property type="match status" value="1"/>
</dbReference>
<organism evidence="3 4">
    <name type="scientific">Bremerella cremea</name>
    <dbReference type="NCBI Taxonomy" id="1031537"/>
    <lineage>
        <taxon>Bacteria</taxon>
        <taxon>Pseudomonadati</taxon>
        <taxon>Planctomycetota</taxon>
        <taxon>Planctomycetia</taxon>
        <taxon>Pirellulales</taxon>
        <taxon>Pirellulaceae</taxon>
        <taxon>Bremerella</taxon>
    </lineage>
</organism>
<dbReference type="InterPro" id="IPR052893">
    <property type="entry name" value="TCS_response_regulator"/>
</dbReference>
<dbReference type="AlphaFoldDB" id="A0A368KWB2"/>
<evidence type="ECO:0000256" key="1">
    <source>
        <dbReference type="PROSITE-ProRule" id="PRU00169"/>
    </source>
</evidence>
<dbReference type="SUPFAM" id="SSF52172">
    <property type="entry name" value="CheY-like"/>
    <property type="match status" value="1"/>
</dbReference>
<dbReference type="InterPro" id="IPR011006">
    <property type="entry name" value="CheY-like_superfamily"/>
</dbReference>
<protein>
    <submittedName>
        <fullName evidence="3">Response regulator</fullName>
    </submittedName>
</protein>
<evidence type="ECO:0000313" key="3">
    <source>
        <dbReference type="EMBL" id="RCS54723.1"/>
    </source>
</evidence>
<evidence type="ECO:0000313" key="4">
    <source>
        <dbReference type="Proteomes" id="UP000253562"/>
    </source>
</evidence>
<comment type="caution">
    <text evidence="3">The sequence shown here is derived from an EMBL/GenBank/DDBJ whole genome shotgun (WGS) entry which is preliminary data.</text>
</comment>